<feature type="compositionally biased region" description="Gly residues" evidence="1">
    <location>
        <begin position="53"/>
        <end position="64"/>
    </location>
</feature>
<dbReference type="RefSeq" id="WP_086773262.1">
    <property type="nucleotide sequence ID" value="NZ_JBJVMW010000008.1"/>
</dbReference>
<evidence type="ECO:0000313" key="4">
    <source>
        <dbReference type="Proteomes" id="UP001631993"/>
    </source>
</evidence>
<protein>
    <submittedName>
        <fullName evidence="3">Tat pathway signal sequence domain protein</fullName>
    </submittedName>
</protein>
<feature type="region of interest" description="Disordered" evidence="1">
    <location>
        <begin position="36"/>
        <end position="69"/>
    </location>
</feature>
<keyword evidence="2" id="KW-0812">Transmembrane</keyword>
<dbReference type="PROSITE" id="PS51318">
    <property type="entry name" value="TAT"/>
    <property type="match status" value="1"/>
</dbReference>
<feature type="region of interest" description="Disordered" evidence="1">
    <location>
        <begin position="111"/>
        <end position="141"/>
    </location>
</feature>
<gene>
    <name evidence="3" type="ORF">ACKI1S_18285</name>
</gene>
<evidence type="ECO:0000256" key="1">
    <source>
        <dbReference type="SAM" id="MobiDB-lite"/>
    </source>
</evidence>
<keyword evidence="2" id="KW-0472">Membrane</keyword>
<feature type="transmembrane region" description="Helical" evidence="2">
    <location>
        <begin position="12"/>
        <end position="31"/>
    </location>
</feature>
<evidence type="ECO:0000313" key="3">
    <source>
        <dbReference type="EMBL" id="MFM9648088.1"/>
    </source>
</evidence>
<dbReference type="InterPro" id="IPR016182">
    <property type="entry name" value="Cu_amine_oxidase_N-reg"/>
</dbReference>
<evidence type="ECO:0000256" key="2">
    <source>
        <dbReference type="SAM" id="Phobius"/>
    </source>
</evidence>
<keyword evidence="4" id="KW-1185">Reference proteome</keyword>
<dbReference type="InterPro" id="IPR006311">
    <property type="entry name" value="TAT_signal"/>
</dbReference>
<comment type="caution">
    <text evidence="3">The sequence shown here is derived from an EMBL/GenBank/DDBJ whole genome shotgun (WGS) entry which is preliminary data.</text>
</comment>
<reference evidence="3 4" key="1">
    <citation type="submission" date="2024-12" db="EMBL/GenBank/DDBJ databases">
        <title>Forecasting of Potato common scab and diversities of Pathogenic streptomyces spp. in china.</title>
        <authorList>
            <person name="Handique U."/>
            <person name="Wu J."/>
        </authorList>
    </citation>
    <scope>NUCLEOTIDE SEQUENCE [LARGE SCALE GENOMIC DNA]</scope>
    <source>
        <strain evidence="3 4">ZRIMU1585</strain>
    </source>
</reference>
<sequence length="278" mass="28536">MRTTVRRHLGKVVAGAAVAVAATAAMIAITLPGTAGAEGTAGGSGEKTAAGQQGAGQGGTGQQGGSAAVAPGVVEQAPAEGERGTGRDPLTDDEIARVERIALSRQLFNASQDVDGDRGPQPLGVDLADPEADEVDDPSAPRRAEVSFYDYKDDTLVTRTVNLDTGKVEATGSGQGVQPPLSRAENTEAATLLIADPLGAGLRADYKDATGKALTSPDQLQLSSMVYRAVPGAQPAAFDSCGIHRCARLLLKVKNGPWIDTRSLVIDLSTRKVAALTR</sequence>
<feature type="compositionally biased region" description="Acidic residues" evidence="1">
    <location>
        <begin position="128"/>
        <end position="137"/>
    </location>
</feature>
<accession>A0ABW9ILP1</accession>
<dbReference type="Proteomes" id="UP001631993">
    <property type="component" value="Unassembled WGS sequence"/>
</dbReference>
<dbReference type="EMBL" id="JBJVNE010000008">
    <property type="protein sequence ID" value="MFM9648088.1"/>
    <property type="molecule type" value="Genomic_DNA"/>
</dbReference>
<proteinExistence type="predicted"/>
<keyword evidence="2" id="KW-1133">Transmembrane helix</keyword>
<dbReference type="SUPFAM" id="SSF54416">
    <property type="entry name" value="Amine oxidase N-terminal region"/>
    <property type="match status" value="1"/>
</dbReference>
<organism evidence="3 4">
    <name type="scientific">Streptomyces galilaeus</name>
    <dbReference type="NCBI Taxonomy" id="33899"/>
    <lineage>
        <taxon>Bacteria</taxon>
        <taxon>Bacillati</taxon>
        <taxon>Actinomycetota</taxon>
        <taxon>Actinomycetes</taxon>
        <taxon>Kitasatosporales</taxon>
        <taxon>Streptomycetaceae</taxon>
        <taxon>Streptomyces</taxon>
    </lineage>
</organism>
<name>A0ABW9ILP1_STRGJ</name>
<dbReference type="Gene3D" id="3.10.450.40">
    <property type="match status" value="1"/>
</dbReference>